<dbReference type="RefSeq" id="WP_019888088.1">
    <property type="nucleotide sequence ID" value="NZ_BMQQ01000026.1"/>
</dbReference>
<sequence length="123" mass="13566">MSSSRPSGGSITDHHLSPLDLDLDEGWAVGQPGCRAPGASSLDADTPPIASRLTRRDLTTLADGRRALHREWRVTCASGRSFTVEAWYLPQSKVLAYARAVPLAERDVYARIIGSMDLRDYRR</sequence>
<keyword evidence="2" id="KW-1185">Reference proteome</keyword>
<protein>
    <submittedName>
        <fullName evidence="1">Uncharacterized protein</fullName>
    </submittedName>
</protein>
<reference evidence="1" key="2">
    <citation type="submission" date="2020-09" db="EMBL/GenBank/DDBJ databases">
        <authorList>
            <person name="Sun Q."/>
            <person name="Ohkuma M."/>
        </authorList>
    </citation>
    <scope>NUCLEOTIDE SEQUENCE</scope>
    <source>
        <strain evidence="1">JCM 3172</strain>
    </source>
</reference>
<reference evidence="1" key="1">
    <citation type="journal article" date="2014" name="Int. J. Syst. Evol. Microbiol.">
        <title>Complete genome sequence of Corynebacterium casei LMG S-19264T (=DSM 44701T), isolated from a smear-ripened cheese.</title>
        <authorList>
            <consortium name="US DOE Joint Genome Institute (JGI-PGF)"/>
            <person name="Walter F."/>
            <person name="Albersmeier A."/>
            <person name="Kalinowski J."/>
            <person name="Ruckert C."/>
        </authorList>
    </citation>
    <scope>NUCLEOTIDE SEQUENCE</scope>
    <source>
        <strain evidence="1">JCM 3172</strain>
    </source>
</reference>
<accession>A0A918LV31</accession>
<dbReference type="AlphaFoldDB" id="A0A918LV31"/>
<comment type="caution">
    <text evidence="1">The sequence shown here is derived from an EMBL/GenBank/DDBJ whole genome shotgun (WGS) entry which is preliminary data.</text>
</comment>
<dbReference type="Proteomes" id="UP000619486">
    <property type="component" value="Unassembled WGS sequence"/>
</dbReference>
<evidence type="ECO:0000313" key="2">
    <source>
        <dbReference type="Proteomes" id="UP000619486"/>
    </source>
</evidence>
<evidence type="ECO:0000313" key="1">
    <source>
        <dbReference type="EMBL" id="GGT53807.1"/>
    </source>
</evidence>
<name>A0A918LV31_9ACTN</name>
<gene>
    <name evidence="1" type="ORF">GCM10014713_54610</name>
</gene>
<proteinExistence type="predicted"/>
<dbReference type="EMBL" id="BMQQ01000026">
    <property type="protein sequence ID" value="GGT53807.1"/>
    <property type="molecule type" value="Genomic_DNA"/>
</dbReference>
<organism evidence="1 2">
    <name type="scientific">Streptomyces purpureus</name>
    <dbReference type="NCBI Taxonomy" id="1951"/>
    <lineage>
        <taxon>Bacteria</taxon>
        <taxon>Bacillati</taxon>
        <taxon>Actinomycetota</taxon>
        <taxon>Actinomycetes</taxon>
        <taxon>Kitasatosporales</taxon>
        <taxon>Streptomycetaceae</taxon>
        <taxon>Streptomyces</taxon>
    </lineage>
</organism>